<keyword evidence="2" id="KW-1185">Reference proteome</keyword>
<sequence length="340" mass="37748">MQLVSPPSYNRSGSGHHHVPPPLSAASAGAPPPVTAAAPAPTAADTFAMTSDSAWLFSAEEIANSPSRADGVEAISEARTIARIADILREASRLLRLPMLTTAVAIKYWQRFYMIESLKKHAPYDVAGACLFLACKVQETHKRLREVIYAIIKVKTKGSADFPDGEDVRESHPNYFAEKEKLLIKERVLLRVLHFDLTVDHAYKHVWAMTKTFIPAPHLQSKVTQVAWNFINDSLRTYMHVQYCEREIAAAVFQLSAGFCRVPLPDGKSRDASGRRLIAWFELFPVNLERVHMIGDRIMDEYDPSMSRPVSAPDESGRGLEGGGGGGGTWRGPEHHTYRT</sequence>
<name>A0ACC3C6X9_PYRYE</name>
<dbReference type="Proteomes" id="UP000798662">
    <property type="component" value="Chromosome 2"/>
</dbReference>
<dbReference type="EMBL" id="CM020619">
    <property type="protein sequence ID" value="KAK1866059.1"/>
    <property type="molecule type" value="Genomic_DNA"/>
</dbReference>
<gene>
    <name evidence="1" type="ORF">I4F81_008579</name>
</gene>
<proteinExistence type="predicted"/>
<accession>A0ACC3C6X9</accession>
<evidence type="ECO:0000313" key="1">
    <source>
        <dbReference type="EMBL" id="KAK1866059.1"/>
    </source>
</evidence>
<protein>
    <submittedName>
        <fullName evidence="1">Uncharacterized protein</fullName>
    </submittedName>
</protein>
<evidence type="ECO:0000313" key="2">
    <source>
        <dbReference type="Proteomes" id="UP000798662"/>
    </source>
</evidence>
<comment type="caution">
    <text evidence="1">The sequence shown here is derived from an EMBL/GenBank/DDBJ whole genome shotgun (WGS) entry which is preliminary data.</text>
</comment>
<reference evidence="1" key="1">
    <citation type="submission" date="2019-11" db="EMBL/GenBank/DDBJ databases">
        <title>Nori genome reveals adaptations in red seaweeds to the harsh intertidal environment.</title>
        <authorList>
            <person name="Wang D."/>
            <person name="Mao Y."/>
        </authorList>
    </citation>
    <scope>NUCLEOTIDE SEQUENCE</scope>
    <source>
        <tissue evidence="1">Gametophyte</tissue>
    </source>
</reference>
<organism evidence="1 2">
    <name type="scientific">Pyropia yezoensis</name>
    <name type="common">Susabi-nori</name>
    <name type="synonym">Porphyra yezoensis</name>
    <dbReference type="NCBI Taxonomy" id="2788"/>
    <lineage>
        <taxon>Eukaryota</taxon>
        <taxon>Rhodophyta</taxon>
        <taxon>Bangiophyceae</taxon>
        <taxon>Bangiales</taxon>
        <taxon>Bangiaceae</taxon>
        <taxon>Pyropia</taxon>
    </lineage>
</organism>